<evidence type="ECO:0000313" key="7">
    <source>
        <dbReference type="EMBL" id="OUQ35018.1"/>
    </source>
</evidence>
<keyword evidence="4 6" id="KW-1133">Transmembrane helix</keyword>
<feature type="transmembrane region" description="Helical" evidence="6">
    <location>
        <begin position="50"/>
        <end position="81"/>
    </location>
</feature>
<evidence type="ECO:0000256" key="1">
    <source>
        <dbReference type="ARBA" id="ARBA00004651"/>
    </source>
</evidence>
<dbReference type="GO" id="GO:0044341">
    <property type="term" value="P:sodium-dependent phosphate transport"/>
    <property type="evidence" value="ECO:0007669"/>
    <property type="project" value="InterPro"/>
</dbReference>
<evidence type="ECO:0000256" key="3">
    <source>
        <dbReference type="ARBA" id="ARBA00022692"/>
    </source>
</evidence>
<dbReference type="Pfam" id="PF02690">
    <property type="entry name" value="Na_Pi_cotrans"/>
    <property type="match status" value="2"/>
</dbReference>
<gene>
    <name evidence="7" type="ORF">B5E75_05065</name>
</gene>
<comment type="subcellular location">
    <subcellularLocation>
        <location evidence="1">Cell membrane</location>
        <topology evidence="1">Multi-pass membrane protein</topology>
    </subcellularLocation>
</comment>
<dbReference type="InterPro" id="IPR004633">
    <property type="entry name" value="NaPi_cotrn-rel/YqeW-like"/>
</dbReference>
<dbReference type="EMBL" id="NFLJ01000011">
    <property type="protein sequence ID" value="OUQ35018.1"/>
    <property type="molecule type" value="Genomic_DNA"/>
</dbReference>
<evidence type="ECO:0000313" key="8">
    <source>
        <dbReference type="Proteomes" id="UP000195305"/>
    </source>
</evidence>
<feature type="transmembrane region" description="Helical" evidence="6">
    <location>
        <begin position="130"/>
        <end position="149"/>
    </location>
</feature>
<keyword evidence="8" id="KW-1185">Reference proteome</keyword>
<dbReference type="GO" id="GO:0005436">
    <property type="term" value="F:sodium:phosphate symporter activity"/>
    <property type="evidence" value="ECO:0007669"/>
    <property type="project" value="InterPro"/>
</dbReference>
<evidence type="ECO:0000256" key="6">
    <source>
        <dbReference type="SAM" id="Phobius"/>
    </source>
</evidence>
<organism evidence="7 8">
    <name type="scientific">Massilimicrobiota timonensis</name>
    <dbReference type="NCBI Taxonomy" id="1776392"/>
    <lineage>
        <taxon>Bacteria</taxon>
        <taxon>Bacillati</taxon>
        <taxon>Bacillota</taxon>
        <taxon>Erysipelotrichia</taxon>
        <taxon>Erysipelotrichales</taxon>
        <taxon>Erysipelotrichaceae</taxon>
        <taxon>Massilimicrobiota</taxon>
    </lineage>
</organism>
<comment type="caution">
    <text evidence="7">The sequence shown here is derived from an EMBL/GenBank/DDBJ whole genome shotgun (WGS) entry which is preliminary data.</text>
</comment>
<dbReference type="GO" id="GO:0005886">
    <property type="term" value="C:plasma membrane"/>
    <property type="evidence" value="ECO:0007669"/>
    <property type="project" value="UniProtKB-SubCell"/>
</dbReference>
<feature type="transmembrane region" description="Helical" evidence="6">
    <location>
        <begin position="102"/>
        <end position="124"/>
    </location>
</feature>
<dbReference type="NCBIfam" id="TIGR00704">
    <property type="entry name" value="NaPi_cotrn_rel"/>
    <property type="match status" value="1"/>
</dbReference>
<feature type="transmembrane region" description="Helical" evidence="6">
    <location>
        <begin position="283"/>
        <end position="301"/>
    </location>
</feature>
<keyword evidence="5 6" id="KW-0472">Membrane</keyword>
<sequence length="317" mass="34681">MTATHYLGLLGGLALFLLGMNMLSQGLTSGLGERLEIILLKLTNHRMKAIGVGILLTALIQSSSAMSVILIGFLNAHIMTLKRAIWIMMGANIGTTITGQMIALDIGAFAPALSFIGVLFYLISQGIKQLIGQVMMALGLLFMGLEMMSQSMLPLQHSSWVIGLFMQLQNPLLCVGMGMLFTALIQSSSASVGILQILAMQQLVSFQQSVYLLLGFDLGTCITGFLASLSGCRNGKRLALFHFLFNLVGAMSFLVLCQCLPLIDMIKNISPLSPNHQIANMHTFYNILTTFIVLLCEPYLMKVIQWIYPSHYKNHGK</sequence>
<evidence type="ECO:0000256" key="2">
    <source>
        <dbReference type="ARBA" id="ARBA00022475"/>
    </source>
</evidence>
<accession>A0A1Y4SYK4</accession>
<dbReference type="PANTHER" id="PTHR10010">
    <property type="entry name" value="SOLUTE CARRIER FAMILY 34 SODIUM PHOSPHATE , MEMBER 2-RELATED"/>
    <property type="match status" value="1"/>
</dbReference>
<evidence type="ECO:0000256" key="4">
    <source>
        <dbReference type="ARBA" id="ARBA00022989"/>
    </source>
</evidence>
<dbReference type="OrthoDB" id="9763003at2"/>
<feature type="transmembrane region" description="Helical" evidence="6">
    <location>
        <begin position="170"/>
        <end position="198"/>
    </location>
</feature>
<dbReference type="InterPro" id="IPR003841">
    <property type="entry name" value="Na/Pi_transpt"/>
</dbReference>
<evidence type="ECO:0000256" key="5">
    <source>
        <dbReference type="ARBA" id="ARBA00023136"/>
    </source>
</evidence>
<keyword evidence="2" id="KW-1003">Cell membrane</keyword>
<feature type="transmembrane region" description="Helical" evidence="6">
    <location>
        <begin position="241"/>
        <end position="263"/>
    </location>
</feature>
<feature type="transmembrane region" description="Helical" evidence="6">
    <location>
        <begin position="210"/>
        <end position="229"/>
    </location>
</feature>
<protein>
    <submittedName>
        <fullName evidence="7">Na/Pi-cotransporter</fullName>
    </submittedName>
</protein>
<dbReference type="NCBIfam" id="NF037997">
    <property type="entry name" value="Na_Pi_symport"/>
    <property type="match status" value="1"/>
</dbReference>
<dbReference type="AlphaFoldDB" id="A0A1Y4SYK4"/>
<dbReference type="PANTHER" id="PTHR10010:SF46">
    <property type="entry name" value="SODIUM-DEPENDENT PHOSPHATE TRANSPORT PROTEIN 2B"/>
    <property type="match status" value="1"/>
</dbReference>
<name>A0A1Y4SYK4_9FIRM</name>
<proteinExistence type="predicted"/>
<dbReference type="Proteomes" id="UP000195305">
    <property type="component" value="Unassembled WGS sequence"/>
</dbReference>
<dbReference type="RefSeq" id="WP_087357701.1">
    <property type="nucleotide sequence ID" value="NZ_NFLJ01000011.1"/>
</dbReference>
<keyword evidence="3 6" id="KW-0812">Transmembrane</keyword>
<reference evidence="7 8" key="1">
    <citation type="journal article" date="2018" name="BMC Genomics">
        <title>Whole genome sequencing and function prediction of 133 gut anaerobes isolated from chicken caecum in pure cultures.</title>
        <authorList>
            <person name="Medvecky M."/>
            <person name="Cejkova D."/>
            <person name="Polansky O."/>
            <person name="Karasova D."/>
            <person name="Kubasova T."/>
            <person name="Cizek A."/>
            <person name="Rychlik I."/>
        </authorList>
    </citation>
    <scope>NUCLEOTIDE SEQUENCE [LARGE SCALE GENOMIC DNA]</scope>
    <source>
        <strain evidence="7 8">An13</strain>
    </source>
</reference>